<feature type="transmembrane region" description="Helical" evidence="8">
    <location>
        <begin position="38"/>
        <end position="66"/>
    </location>
</feature>
<dbReference type="FunFam" id="3.40.50.300:FF:000287">
    <property type="entry name" value="Multidrug ABC transporter ATP-binding protein"/>
    <property type="match status" value="1"/>
</dbReference>
<dbReference type="InterPro" id="IPR003439">
    <property type="entry name" value="ABC_transporter-like_ATP-bd"/>
</dbReference>
<dbReference type="PANTHER" id="PTHR43394:SF1">
    <property type="entry name" value="ATP-BINDING CASSETTE SUB-FAMILY B MEMBER 10, MITOCHONDRIAL"/>
    <property type="match status" value="1"/>
</dbReference>
<evidence type="ECO:0000256" key="8">
    <source>
        <dbReference type="SAM" id="Phobius"/>
    </source>
</evidence>
<dbReference type="PROSITE" id="PS00211">
    <property type="entry name" value="ABC_TRANSPORTER_1"/>
    <property type="match status" value="1"/>
</dbReference>
<keyword evidence="6 8" id="KW-1133">Transmembrane helix</keyword>
<sequence length="645" mass="71736">MGRRGKTVADSDGVFSDIRVEDERAVLRMFRQFGRKRLAYFVLGGLATIFARAMELVPAYILAVAIDSLFFDEQTFAIVGIPSAWLPTDPGQQLLLIAALLGGAHVAGAVLSLVNSWAWNLFSQHFQHELRVAAYEAMQRRHMGFFDNKQTGEIMSILNNDVNQLEQFLTHTLNRAIRIVVRTGGMAAVMLIVNWRLGILPTIVIPAIAYVSYKFVVLIHPKYQDVRAAVGSLNSRLENSIGGIQVVKSFTNEPFESDRVEASSENYLRKQWAAIRIRIAFRPTIKVLTAIGYVATFVVGGWWVMFGSPHPFFQGTLTAGTLVMFLNYSRRFMNPLRDFGEVLNDYQYAEAAGERIVGLLDSDPPIRDREDAHDLTDVDGTVEYRDVWFSYETEDDEGETVLQDVSFTADSGQMIGLVGSTGAGKSTLLKLLLRMYDVDTGSITIDGHDVRDVSLQSLRDSIGYVSQEPYLFHGSIRENIAYATRNPSEREIEKAARTAGAHEFVEGFPDGYDTVVGERGVKLSGGQRQRISIARTVLKDPDIIVLDEATSHVDNETEAIIQNNLHDLIANRTSFIIAHRLSTVRDADAIFVLDDGELVERGTHDELLERGGLYSTLWEVHVGELEGVPDALADRPTGSVAKENE</sequence>
<name>A0A3N6LNN0_9EURY</name>
<comment type="caution">
    <text evidence="11">The sequence shown here is derived from an EMBL/GenBank/DDBJ whole genome shotgun (WGS) entry which is preliminary data.</text>
</comment>
<dbReference type="Gene3D" id="3.40.50.300">
    <property type="entry name" value="P-loop containing nucleotide triphosphate hydrolases"/>
    <property type="match status" value="1"/>
</dbReference>
<protein>
    <submittedName>
        <fullName evidence="11">ABC transporter ATP-binding protein</fullName>
    </submittedName>
</protein>
<dbReference type="PROSITE" id="PS50929">
    <property type="entry name" value="ABC_TM1F"/>
    <property type="match status" value="1"/>
</dbReference>
<evidence type="ECO:0000256" key="3">
    <source>
        <dbReference type="ARBA" id="ARBA00022692"/>
    </source>
</evidence>
<dbReference type="InterPro" id="IPR027417">
    <property type="entry name" value="P-loop_NTPase"/>
</dbReference>
<dbReference type="CDD" id="cd18565">
    <property type="entry name" value="ABC_6TM_exporter_like"/>
    <property type="match status" value="1"/>
</dbReference>
<keyword evidence="2" id="KW-0813">Transport</keyword>
<dbReference type="GO" id="GO:0016020">
    <property type="term" value="C:membrane"/>
    <property type="evidence" value="ECO:0007669"/>
    <property type="project" value="UniProtKB-SubCell"/>
</dbReference>
<dbReference type="AlphaFoldDB" id="A0A3N6LNN0"/>
<comment type="subcellular location">
    <subcellularLocation>
        <location evidence="1">Membrane</location>
        <topology evidence="1">Multi-pass membrane protein</topology>
    </subcellularLocation>
</comment>
<dbReference type="Pfam" id="PF00664">
    <property type="entry name" value="ABC_membrane"/>
    <property type="match status" value="1"/>
</dbReference>
<dbReference type="Gene3D" id="1.20.1560.10">
    <property type="entry name" value="ABC transporter type 1, transmembrane domain"/>
    <property type="match status" value="1"/>
</dbReference>
<evidence type="ECO:0000256" key="6">
    <source>
        <dbReference type="ARBA" id="ARBA00022989"/>
    </source>
</evidence>
<dbReference type="InterPro" id="IPR003593">
    <property type="entry name" value="AAA+_ATPase"/>
</dbReference>
<evidence type="ECO:0000256" key="5">
    <source>
        <dbReference type="ARBA" id="ARBA00022840"/>
    </source>
</evidence>
<dbReference type="Proteomes" id="UP000273828">
    <property type="component" value="Unassembled WGS sequence"/>
</dbReference>
<evidence type="ECO:0000256" key="4">
    <source>
        <dbReference type="ARBA" id="ARBA00022741"/>
    </source>
</evidence>
<dbReference type="InterPro" id="IPR017871">
    <property type="entry name" value="ABC_transporter-like_CS"/>
</dbReference>
<keyword evidence="5 11" id="KW-0067">ATP-binding</keyword>
<dbReference type="SMART" id="SM00382">
    <property type="entry name" value="AAA"/>
    <property type="match status" value="1"/>
</dbReference>
<dbReference type="PANTHER" id="PTHR43394">
    <property type="entry name" value="ATP-DEPENDENT PERMEASE MDL1, MITOCHONDRIAL"/>
    <property type="match status" value="1"/>
</dbReference>
<feature type="transmembrane region" description="Helical" evidence="8">
    <location>
        <begin position="176"/>
        <end position="193"/>
    </location>
</feature>
<feature type="transmembrane region" description="Helical" evidence="8">
    <location>
        <begin position="199"/>
        <end position="219"/>
    </location>
</feature>
<evidence type="ECO:0000259" key="10">
    <source>
        <dbReference type="PROSITE" id="PS50929"/>
    </source>
</evidence>
<feature type="transmembrane region" description="Helical" evidence="8">
    <location>
        <begin position="94"/>
        <end position="114"/>
    </location>
</feature>
<dbReference type="InterPro" id="IPR039421">
    <property type="entry name" value="Type_1_exporter"/>
</dbReference>
<accession>A0A3N6LNN0</accession>
<dbReference type="GO" id="GO:0015421">
    <property type="term" value="F:ABC-type oligopeptide transporter activity"/>
    <property type="evidence" value="ECO:0007669"/>
    <property type="project" value="TreeGrafter"/>
</dbReference>
<feature type="domain" description="ABC transmembrane type-1" evidence="10">
    <location>
        <begin position="42"/>
        <end position="347"/>
    </location>
</feature>
<reference evidence="11 12" key="1">
    <citation type="submission" date="2018-10" db="EMBL/GenBank/DDBJ databases">
        <title>Natrarchaeobius chitinivorans gen. nov., sp. nov., and Natrarchaeobius haloalkaliphilus sp. nov., alkaliphilic, chitin-utilizing haloarchaea from hypersaline alkaline lakes.</title>
        <authorList>
            <person name="Sorokin D.Y."/>
            <person name="Elcheninov A.G."/>
            <person name="Kostrikina N.A."/>
            <person name="Bale N.J."/>
            <person name="Sinninghe Damste J.S."/>
            <person name="Khijniak T.V."/>
            <person name="Kublanov I.V."/>
            <person name="Toshchakov S.V."/>
        </authorList>
    </citation>
    <scope>NUCLEOTIDE SEQUENCE [LARGE SCALE GENOMIC DNA]</scope>
    <source>
        <strain evidence="11 12">AArcht-Sl</strain>
    </source>
</reference>
<dbReference type="InterPro" id="IPR036640">
    <property type="entry name" value="ABC1_TM_sf"/>
</dbReference>
<feature type="transmembrane region" description="Helical" evidence="8">
    <location>
        <begin position="285"/>
        <end position="305"/>
    </location>
</feature>
<evidence type="ECO:0000259" key="9">
    <source>
        <dbReference type="PROSITE" id="PS50893"/>
    </source>
</evidence>
<keyword evidence="12" id="KW-1185">Reference proteome</keyword>
<organism evidence="11 12">
    <name type="scientific">Natrarchaeobius halalkaliphilus</name>
    <dbReference type="NCBI Taxonomy" id="1679091"/>
    <lineage>
        <taxon>Archaea</taxon>
        <taxon>Methanobacteriati</taxon>
        <taxon>Methanobacteriota</taxon>
        <taxon>Stenosarchaea group</taxon>
        <taxon>Halobacteria</taxon>
        <taxon>Halobacteriales</taxon>
        <taxon>Natrialbaceae</taxon>
        <taxon>Natrarchaeobius</taxon>
    </lineage>
</organism>
<evidence type="ECO:0000256" key="1">
    <source>
        <dbReference type="ARBA" id="ARBA00004141"/>
    </source>
</evidence>
<keyword evidence="7 8" id="KW-0472">Membrane</keyword>
<dbReference type="EMBL" id="REFY01000005">
    <property type="protein sequence ID" value="RQG87777.1"/>
    <property type="molecule type" value="Genomic_DNA"/>
</dbReference>
<proteinExistence type="predicted"/>
<dbReference type="InterPro" id="IPR011527">
    <property type="entry name" value="ABC1_TM_dom"/>
</dbReference>
<dbReference type="GO" id="GO:0016887">
    <property type="term" value="F:ATP hydrolysis activity"/>
    <property type="evidence" value="ECO:0007669"/>
    <property type="project" value="InterPro"/>
</dbReference>
<dbReference type="GO" id="GO:0005524">
    <property type="term" value="F:ATP binding"/>
    <property type="evidence" value="ECO:0007669"/>
    <property type="project" value="UniProtKB-KW"/>
</dbReference>
<gene>
    <name evidence="11" type="ORF">EA462_12950</name>
</gene>
<evidence type="ECO:0000313" key="12">
    <source>
        <dbReference type="Proteomes" id="UP000273828"/>
    </source>
</evidence>
<keyword evidence="3 8" id="KW-0812">Transmembrane</keyword>
<evidence type="ECO:0000256" key="7">
    <source>
        <dbReference type="ARBA" id="ARBA00023136"/>
    </source>
</evidence>
<dbReference type="PROSITE" id="PS50893">
    <property type="entry name" value="ABC_TRANSPORTER_2"/>
    <property type="match status" value="1"/>
</dbReference>
<evidence type="ECO:0000313" key="11">
    <source>
        <dbReference type="EMBL" id="RQG87777.1"/>
    </source>
</evidence>
<keyword evidence="4" id="KW-0547">Nucleotide-binding</keyword>
<dbReference type="SUPFAM" id="SSF52540">
    <property type="entry name" value="P-loop containing nucleoside triphosphate hydrolases"/>
    <property type="match status" value="1"/>
</dbReference>
<dbReference type="SUPFAM" id="SSF90123">
    <property type="entry name" value="ABC transporter transmembrane region"/>
    <property type="match status" value="1"/>
</dbReference>
<dbReference type="Pfam" id="PF00005">
    <property type="entry name" value="ABC_tran"/>
    <property type="match status" value="1"/>
</dbReference>
<feature type="domain" description="ABC transporter" evidence="9">
    <location>
        <begin position="382"/>
        <end position="620"/>
    </location>
</feature>
<evidence type="ECO:0000256" key="2">
    <source>
        <dbReference type="ARBA" id="ARBA00022448"/>
    </source>
</evidence>